<feature type="compositionally biased region" description="Basic and acidic residues" evidence="2">
    <location>
        <begin position="155"/>
        <end position="165"/>
    </location>
</feature>
<organism evidence="3">
    <name type="scientific">Ginkgo biloba</name>
    <name type="common">Ginkgo</name>
    <name type="synonym">Maidenhair tree</name>
    <dbReference type="NCBI Taxonomy" id="3311"/>
    <lineage>
        <taxon>Eukaryota</taxon>
        <taxon>Viridiplantae</taxon>
        <taxon>Streptophyta</taxon>
        <taxon>Embryophyta</taxon>
        <taxon>Tracheophyta</taxon>
        <taxon>Spermatophyta</taxon>
        <taxon>Ginkgoidae</taxon>
        <taxon>Ginkgoales</taxon>
        <taxon>Ginkgoaceae</taxon>
        <taxon>Ginkgo</taxon>
    </lineage>
</organism>
<accession>Q6S9Z8</accession>
<feature type="region of interest" description="Disordered" evidence="2">
    <location>
        <begin position="81"/>
        <end position="102"/>
    </location>
</feature>
<feature type="region of interest" description="Disordered" evidence="2">
    <location>
        <begin position="1"/>
        <end position="61"/>
    </location>
</feature>
<name>Q6S9Z8_GINBI</name>
<protein>
    <submittedName>
        <fullName evidence="3">ASR protein</fullName>
    </submittedName>
</protein>
<evidence type="ECO:0000256" key="2">
    <source>
        <dbReference type="SAM" id="MobiDB-lite"/>
    </source>
</evidence>
<feature type="compositionally biased region" description="Basic residues" evidence="2">
    <location>
        <begin position="1"/>
        <end position="11"/>
    </location>
</feature>
<evidence type="ECO:0000256" key="1">
    <source>
        <dbReference type="ARBA" id="ARBA00007160"/>
    </source>
</evidence>
<evidence type="ECO:0000313" key="3">
    <source>
        <dbReference type="EMBL" id="AAR23420.1"/>
    </source>
</evidence>
<reference evidence="3" key="1">
    <citation type="journal article" date="2005" name="Plant Physiol. Biochem.">
        <title>Molecular cloning, characterization and expression of a novel Asr gene from Ginkgo biloba.</title>
        <authorList>
            <person name="Shen G."/>
            <person name="Pang Y."/>
            <person name="Wu W."/>
            <person name="Deng Z."/>
            <person name="Liu X."/>
            <person name="Lin J."/>
            <person name="Zhao L."/>
            <person name="Sun X."/>
            <person name="Tang K."/>
        </authorList>
    </citation>
    <scope>NUCLEOTIDE SEQUENCE</scope>
</reference>
<dbReference type="EMBL" id="AY461715">
    <property type="protein sequence ID" value="AAR23420.1"/>
    <property type="molecule type" value="mRNA"/>
</dbReference>
<dbReference type="InterPro" id="IPR003496">
    <property type="entry name" value="ABA_WDS"/>
</dbReference>
<dbReference type="PANTHER" id="PTHR33801">
    <property type="entry name" value="ABSCISIC STRESS-RIPENING PROTEIN 5"/>
    <property type="match status" value="1"/>
</dbReference>
<sequence>MSQEHHHHLFYRHKDEDNVDSEGGYNTGGDAYNKPSDDGYGGAYGSSDYNTGSGYNDTGSGYNDTGSGYGYGEKVTETTVYATEDSSQDDYEKAMKEEKHHKRMEHVGELGTMAAGAYAMYEKHEAKKDPEHAHRHKIEEEVAAAAAVGAGGYAFHEHHEKKEDKEEAEEASGKKHHHHLF</sequence>
<feature type="compositionally biased region" description="Polar residues" evidence="2">
    <location>
        <begin position="50"/>
        <end position="61"/>
    </location>
</feature>
<dbReference type="Pfam" id="PF02496">
    <property type="entry name" value="ABA_WDS"/>
    <property type="match status" value="1"/>
</dbReference>
<comment type="similarity">
    <text evidence="1">Belongs to the abscisic acid and water stress-induced protein family.</text>
</comment>
<dbReference type="AlphaFoldDB" id="Q6S9Z8"/>
<feature type="region of interest" description="Disordered" evidence="2">
    <location>
        <begin position="153"/>
        <end position="181"/>
    </location>
</feature>
<proteinExistence type="evidence at transcript level"/>
<dbReference type="PANTHER" id="PTHR33801:SF24">
    <property type="entry name" value="ABSCISIC STRESS-RIPENING PROTEIN 5"/>
    <property type="match status" value="1"/>
</dbReference>